<reference evidence="1" key="2">
    <citation type="submission" date="2020-09" db="EMBL/GenBank/DDBJ databases">
        <authorList>
            <person name="Sun Q."/>
            <person name="Zhou Y."/>
        </authorList>
    </citation>
    <scope>NUCLEOTIDE SEQUENCE</scope>
    <source>
        <strain evidence="1">CGMCC 1.15763</strain>
    </source>
</reference>
<gene>
    <name evidence="1" type="ORF">GCM10011416_01410</name>
</gene>
<comment type="caution">
    <text evidence="1">The sequence shown here is derived from an EMBL/GenBank/DDBJ whole genome shotgun (WGS) entry which is preliminary data.</text>
</comment>
<reference evidence="1" key="1">
    <citation type="journal article" date="2014" name="Int. J. Syst. Evol. Microbiol.">
        <title>Complete genome sequence of Corynebacterium casei LMG S-19264T (=DSM 44701T), isolated from a smear-ripened cheese.</title>
        <authorList>
            <consortium name="US DOE Joint Genome Institute (JGI-PGF)"/>
            <person name="Walter F."/>
            <person name="Albersmeier A."/>
            <person name="Kalinowski J."/>
            <person name="Ruckert C."/>
        </authorList>
    </citation>
    <scope>NUCLEOTIDE SEQUENCE</scope>
    <source>
        <strain evidence="1">CGMCC 1.15763</strain>
    </source>
</reference>
<dbReference type="EMBL" id="BMJW01000001">
    <property type="protein sequence ID" value="GGG88792.1"/>
    <property type="molecule type" value="Genomic_DNA"/>
</dbReference>
<evidence type="ECO:0000313" key="1">
    <source>
        <dbReference type="EMBL" id="GGG88792.1"/>
    </source>
</evidence>
<dbReference type="AlphaFoldDB" id="A0A917HSC0"/>
<accession>A0A917HSC0</accession>
<dbReference type="Proteomes" id="UP000633278">
    <property type="component" value="Unassembled WGS sequence"/>
</dbReference>
<organism evidence="1 2">
    <name type="scientific">Polaribacter pacificus</name>
    <dbReference type="NCBI Taxonomy" id="1775173"/>
    <lineage>
        <taxon>Bacteria</taxon>
        <taxon>Pseudomonadati</taxon>
        <taxon>Bacteroidota</taxon>
        <taxon>Flavobacteriia</taxon>
        <taxon>Flavobacteriales</taxon>
        <taxon>Flavobacteriaceae</taxon>
    </lineage>
</organism>
<sequence length="552" mass="59393">MKKYIHKKAVIVAVTILGIIGCTEFVDKIDDFKIGIASTIFDQNGIIQITDYNGNQSDISNTNFNITLSGADADKLVSEAGELDITANQGYIQLNVNPNKSQGVKELNFNLTISGGTYRTATFPITLKDSTSFIQVQMVNEANMVGTDKASGTANLTNNATSAAVTVTTTKAKSTNTSSVTVDTGTQFKDASGAVISGSDVKIALTNVDDLGETLDPIYSGAKEFKDANGAVITNKIPVLNGRTNIVMEVGTKQVKQFDKPITVAITIPSSSKNPATGNTVQIGDTYPIYTNEEGSETWTYHGTGTVAAGSDANTYKVQFTTTHLSNYTLVSFVDKPDCGEFSFDITAPNAAADFSGTFYLHFSYIGPHGTYAQGLSTISVANKVVSLSNISRTTNFLNSGKFTKADILNLIAGERVNFYKLLIYGKGKNNDLSSQIATLANCELAINMSTLAANNPDEKNINIDVAANCDGNTLVPDGFPIYVERADGSFSYEGTIKNGKLTLHGFELNKEYNFKSFYKGKSYTHKWTFTSTSYVDKNFSIPDNLCSEIGF</sequence>
<keyword evidence="2" id="KW-1185">Reference proteome</keyword>
<proteinExistence type="predicted"/>
<evidence type="ECO:0000313" key="2">
    <source>
        <dbReference type="Proteomes" id="UP000633278"/>
    </source>
</evidence>
<protein>
    <submittedName>
        <fullName evidence="1">Uncharacterized protein</fullName>
    </submittedName>
</protein>
<dbReference type="RefSeq" id="WP_188597353.1">
    <property type="nucleotide sequence ID" value="NZ_BMJW01000001.1"/>
</dbReference>
<dbReference type="PROSITE" id="PS51257">
    <property type="entry name" value="PROKAR_LIPOPROTEIN"/>
    <property type="match status" value="1"/>
</dbReference>
<name>A0A917HSC0_9FLAO</name>